<dbReference type="GO" id="GO:0016020">
    <property type="term" value="C:membrane"/>
    <property type="evidence" value="ECO:0007669"/>
    <property type="project" value="UniProtKB-SubCell"/>
</dbReference>
<evidence type="ECO:0000256" key="1">
    <source>
        <dbReference type="ARBA" id="ARBA00004370"/>
    </source>
</evidence>
<dbReference type="FunFam" id="3.80.10.10:FF:000041">
    <property type="entry name" value="LRR receptor-like serine/threonine-protein kinase ERECTA"/>
    <property type="match status" value="2"/>
</dbReference>
<dbReference type="InterPro" id="IPR032675">
    <property type="entry name" value="LRR_dom_sf"/>
</dbReference>
<feature type="chain" id="PRO_5002072615" evidence="7">
    <location>
        <begin position="34"/>
        <end position="354"/>
    </location>
</feature>
<comment type="subcellular location">
    <subcellularLocation>
        <location evidence="1">Membrane</location>
    </subcellularLocation>
</comment>
<dbReference type="Pfam" id="PF00560">
    <property type="entry name" value="LRR_1"/>
    <property type="match status" value="1"/>
</dbReference>
<dbReference type="Proteomes" id="UP000053555">
    <property type="component" value="Unassembled WGS sequence"/>
</dbReference>
<keyword evidence="3 7" id="KW-0732">Signal</keyword>
<dbReference type="PANTHER" id="PTHR48009:SF16">
    <property type="entry name" value="LEUCINE-RICH REPEAT-CONTAINING N-TERMINAL PLANT-TYPE DOMAIN-CONTAINING PROTEIN"/>
    <property type="match status" value="1"/>
</dbReference>
<keyword evidence="4" id="KW-0677">Repeat</keyword>
<evidence type="ECO:0000256" key="6">
    <source>
        <dbReference type="ARBA" id="ARBA00023180"/>
    </source>
</evidence>
<dbReference type="InterPro" id="IPR001611">
    <property type="entry name" value="Leu-rich_rpt"/>
</dbReference>
<evidence type="ECO:0000256" key="7">
    <source>
        <dbReference type="SAM" id="SignalP"/>
    </source>
</evidence>
<evidence type="ECO:0000313" key="8">
    <source>
        <dbReference type="EMBL" id="KHN07495.1"/>
    </source>
</evidence>
<dbReference type="EMBL" id="KN667003">
    <property type="protein sequence ID" value="KHN07495.1"/>
    <property type="molecule type" value="Genomic_DNA"/>
</dbReference>
<feature type="signal peptide" evidence="7">
    <location>
        <begin position="1"/>
        <end position="33"/>
    </location>
</feature>
<name>A0A0B2PDW6_GLYSO</name>
<keyword evidence="6" id="KW-0325">Glycoprotein</keyword>
<evidence type="ECO:0000256" key="3">
    <source>
        <dbReference type="ARBA" id="ARBA00022729"/>
    </source>
</evidence>
<dbReference type="AlphaFoldDB" id="A0A0B2PDW6"/>
<dbReference type="EC" id="2.7.11.1" evidence="8"/>
<keyword evidence="8" id="KW-0675">Receptor</keyword>
<reference evidence="8" key="1">
    <citation type="submission" date="2014-07" db="EMBL/GenBank/DDBJ databases">
        <title>Identification of a novel salt tolerance gene in wild soybean by whole-genome sequencing.</title>
        <authorList>
            <person name="Lam H.-M."/>
            <person name="Qi X."/>
            <person name="Li M.-W."/>
            <person name="Liu X."/>
            <person name="Xie M."/>
            <person name="Ni M."/>
            <person name="Xu X."/>
        </authorList>
    </citation>
    <scope>NUCLEOTIDE SEQUENCE [LARGE SCALE GENOMIC DNA]</scope>
    <source>
        <tissue evidence="8">Root</tissue>
    </source>
</reference>
<dbReference type="Gene3D" id="3.80.10.10">
    <property type="entry name" value="Ribonuclease Inhibitor"/>
    <property type="match status" value="3"/>
</dbReference>
<keyword evidence="5" id="KW-0472">Membrane</keyword>
<evidence type="ECO:0000256" key="2">
    <source>
        <dbReference type="ARBA" id="ARBA00022614"/>
    </source>
</evidence>
<protein>
    <submittedName>
        <fullName evidence="8">Putative LRR receptor-like serine/threonine-protein kinase</fullName>
        <ecNumber evidence="8">2.7.11.1</ecNumber>
    </submittedName>
</protein>
<dbReference type="GO" id="GO:0004674">
    <property type="term" value="F:protein serine/threonine kinase activity"/>
    <property type="evidence" value="ECO:0007669"/>
    <property type="project" value="UniProtKB-EC"/>
</dbReference>
<sequence length="354" mass="38687">MNHPCANSKILLLQLLSGCLLLCMILIKDSAIAATSAGNETSLQALLDFNTTSCWNDSINHCNWIGITCNISNGRVTHFSLEQLRLSFDGEFPQEVGRLLYLQYLNFSLNNFGGSIPSNLSHCTKLRVLAAGLNNLTGTIPTWIGNFSSLSHVSFGLNNFIGSITPEIGLLSSLTSRVLYGNYLSGTVPSSIYNISSLYYFTFTQNHLHGILPADVGFTLPNIQVFAGAVNNLTGSIPASLLNASELEIIDFSLNGLTGTLPKNLGVLHRLTRLSFIEYNKLGIGKTDDLSFLDSLVNCTALQVLRQGVGCKICNYCDTNTEDTEGNQKVTDDNNINSRPKRDIVKPTYLRDYV</sequence>
<organism evidence="8">
    <name type="scientific">Glycine soja</name>
    <name type="common">Wild soybean</name>
    <dbReference type="NCBI Taxonomy" id="3848"/>
    <lineage>
        <taxon>Eukaryota</taxon>
        <taxon>Viridiplantae</taxon>
        <taxon>Streptophyta</taxon>
        <taxon>Embryophyta</taxon>
        <taxon>Tracheophyta</taxon>
        <taxon>Spermatophyta</taxon>
        <taxon>Magnoliopsida</taxon>
        <taxon>eudicotyledons</taxon>
        <taxon>Gunneridae</taxon>
        <taxon>Pentapetalae</taxon>
        <taxon>rosids</taxon>
        <taxon>fabids</taxon>
        <taxon>Fabales</taxon>
        <taxon>Fabaceae</taxon>
        <taxon>Papilionoideae</taxon>
        <taxon>50 kb inversion clade</taxon>
        <taxon>NPAAA clade</taxon>
        <taxon>indigoferoid/millettioid clade</taxon>
        <taxon>Phaseoleae</taxon>
        <taxon>Glycine</taxon>
        <taxon>Glycine subgen. Soja</taxon>
    </lineage>
</organism>
<dbReference type="SUPFAM" id="SSF52058">
    <property type="entry name" value="L domain-like"/>
    <property type="match status" value="1"/>
</dbReference>
<keyword evidence="8" id="KW-0808">Transferase</keyword>
<evidence type="ECO:0000256" key="4">
    <source>
        <dbReference type="ARBA" id="ARBA00022737"/>
    </source>
</evidence>
<accession>A0A0B2PDW6</accession>
<gene>
    <name evidence="8" type="ORF">glysoja_034976</name>
</gene>
<dbReference type="InterPro" id="IPR053213">
    <property type="entry name" value="RLP29"/>
</dbReference>
<keyword evidence="8" id="KW-0418">Kinase</keyword>
<evidence type="ECO:0000256" key="5">
    <source>
        <dbReference type="ARBA" id="ARBA00023136"/>
    </source>
</evidence>
<keyword evidence="2" id="KW-0433">Leucine-rich repeat</keyword>
<proteinExistence type="predicted"/>
<dbReference type="PANTHER" id="PTHR48009">
    <property type="entry name" value="LEUCINE-RICH REPEAT (LRR) FAMILY PROTEIN"/>
    <property type="match status" value="1"/>
</dbReference>